<accession>A0A1M7RKG9</accession>
<keyword evidence="4" id="KW-0378">Hydrolase</keyword>
<dbReference type="InterPro" id="IPR035952">
    <property type="entry name" value="Rhomboid-like_sf"/>
</dbReference>
<dbReference type="Proteomes" id="UP000184440">
    <property type="component" value="Unassembled WGS sequence"/>
</dbReference>
<dbReference type="STRING" id="134849.SAMN05443668_11837"/>
<dbReference type="SUPFAM" id="SSF144091">
    <property type="entry name" value="Rhomboid-like"/>
    <property type="match status" value="1"/>
</dbReference>
<evidence type="ECO:0000256" key="7">
    <source>
        <dbReference type="SAM" id="Phobius"/>
    </source>
</evidence>
<keyword evidence="3 7" id="KW-0812">Transmembrane</keyword>
<evidence type="ECO:0000256" key="4">
    <source>
        <dbReference type="ARBA" id="ARBA00022801"/>
    </source>
</evidence>
<keyword evidence="10" id="KW-1185">Reference proteome</keyword>
<sequence length="311" mass="33132">MTEDSARTTATPVCYRHPDRSTYVSCVRCDRPICPDCMQPASVGFQCPECVREGRKTTTQARTVFGGGLSGEQGTVTRTLVIINVAAWVLTLVAAVLTGEVGLRQLGRFVIFGGITGVTEWGAAVPAYSCGFAGEVCGGIASGEFWRLLTADFLHYGLIHLAFNMYALWILGRECERLLGRGRFLALYLFAGVGGSVAVYLFSPLNEASAGASASIFGLLGAMFFFLRRLRADPRGLVFLIVLNFSLGFVVANISIWGHIGGFVVGAAVGALMAYLPSGPNRARLQWMALSAVGAALLILVALRTASFGIL</sequence>
<feature type="transmembrane region" description="Helical" evidence="7">
    <location>
        <begin position="260"/>
        <end position="276"/>
    </location>
</feature>
<feature type="transmembrane region" description="Helical" evidence="7">
    <location>
        <begin position="236"/>
        <end position="254"/>
    </location>
</feature>
<feature type="transmembrane region" description="Helical" evidence="7">
    <location>
        <begin position="208"/>
        <end position="227"/>
    </location>
</feature>
<dbReference type="PANTHER" id="PTHR43731:SF14">
    <property type="entry name" value="PRESENILIN-ASSOCIATED RHOMBOID-LIKE PROTEIN, MITOCHONDRIAL"/>
    <property type="match status" value="1"/>
</dbReference>
<evidence type="ECO:0000256" key="6">
    <source>
        <dbReference type="ARBA" id="ARBA00023136"/>
    </source>
</evidence>
<reference evidence="9 10" key="1">
    <citation type="submission" date="2016-11" db="EMBL/GenBank/DDBJ databases">
        <authorList>
            <person name="Jaros S."/>
            <person name="Januszkiewicz K."/>
            <person name="Wedrychowicz H."/>
        </authorList>
    </citation>
    <scope>NUCLEOTIDE SEQUENCE [LARGE SCALE GENOMIC DNA]</scope>
    <source>
        <strain evidence="9 10">DSM 46144</strain>
    </source>
</reference>
<evidence type="ECO:0000256" key="2">
    <source>
        <dbReference type="ARBA" id="ARBA00009045"/>
    </source>
</evidence>
<feature type="transmembrane region" description="Helical" evidence="7">
    <location>
        <begin position="153"/>
        <end position="172"/>
    </location>
</feature>
<keyword evidence="5 7" id="KW-1133">Transmembrane helix</keyword>
<evidence type="ECO:0000256" key="3">
    <source>
        <dbReference type="ARBA" id="ARBA00022692"/>
    </source>
</evidence>
<name>A0A1M7RKG9_9ACTN</name>
<dbReference type="RefSeq" id="WP_073264109.1">
    <property type="nucleotide sequence ID" value="NZ_FRCS01000018.1"/>
</dbReference>
<dbReference type="AlphaFoldDB" id="A0A1M7RKG9"/>
<dbReference type="GO" id="GO:0006508">
    <property type="term" value="P:proteolysis"/>
    <property type="evidence" value="ECO:0007669"/>
    <property type="project" value="UniProtKB-KW"/>
</dbReference>
<feature type="transmembrane region" description="Helical" evidence="7">
    <location>
        <begin position="184"/>
        <end position="202"/>
    </location>
</feature>
<gene>
    <name evidence="9" type="ORF">SAMN05443668_11837</name>
</gene>
<evidence type="ECO:0000256" key="1">
    <source>
        <dbReference type="ARBA" id="ARBA00004141"/>
    </source>
</evidence>
<feature type="transmembrane region" description="Helical" evidence="7">
    <location>
        <begin position="80"/>
        <end position="99"/>
    </location>
</feature>
<dbReference type="InterPro" id="IPR050925">
    <property type="entry name" value="Rhomboid_protease_S54"/>
</dbReference>
<organism evidence="9 10">
    <name type="scientific">Cryptosporangium aurantiacum</name>
    <dbReference type="NCBI Taxonomy" id="134849"/>
    <lineage>
        <taxon>Bacteria</taxon>
        <taxon>Bacillati</taxon>
        <taxon>Actinomycetota</taxon>
        <taxon>Actinomycetes</taxon>
        <taxon>Cryptosporangiales</taxon>
        <taxon>Cryptosporangiaceae</taxon>
        <taxon>Cryptosporangium</taxon>
    </lineage>
</organism>
<dbReference type="Gene3D" id="1.20.1540.10">
    <property type="entry name" value="Rhomboid-like"/>
    <property type="match status" value="1"/>
</dbReference>
<comment type="subcellular location">
    <subcellularLocation>
        <location evidence="1">Membrane</location>
        <topology evidence="1">Multi-pass membrane protein</topology>
    </subcellularLocation>
</comment>
<dbReference type="PANTHER" id="PTHR43731">
    <property type="entry name" value="RHOMBOID PROTEASE"/>
    <property type="match status" value="1"/>
</dbReference>
<feature type="domain" description="Peptidase S54 rhomboid" evidence="8">
    <location>
        <begin position="143"/>
        <end position="274"/>
    </location>
</feature>
<keyword evidence="9" id="KW-0645">Protease</keyword>
<dbReference type="Pfam" id="PF01694">
    <property type="entry name" value="Rhomboid"/>
    <property type="match status" value="1"/>
</dbReference>
<dbReference type="GO" id="GO:0004252">
    <property type="term" value="F:serine-type endopeptidase activity"/>
    <property type="evidence" value="ECO:0007669"/>
    <property type="project" value="InterPro"/>
</dbReference>
<keyword evidence="6 7" id="KW-0472">Membrane</keyword>
<evidence type="ECO:0000313" key="9">
    <source>
        <dbReference type="EMBL" id="SHN46807.1"/>
    </source>
</evidence>
<evidence type="ECO:0000259" key="8">
    <source>
        <dbReference type="Pfam" id="PF01694"/>
    </source>
</evidence>
<evidence type="ECO:0000313" key="10">
    <source>
        <dbReference type="Proteomes" id="UP000184440"/>
    </source>
</evidence>
<feature type="transmembrane region" description="Helical" evidence="7">
    <location>
        <begin position="288"/>
        <end position="310"/>
    </location>
</feature>
<dbReference type="EMBL" id="FRCS01000018">
    <property type="protein sequence ID" value="SHN46807.1"/>
    <property type="molecule type" value="Genomic_DNA"/>
</dbReference>
<dbReference type="GO" id="GO:0016020">
    <property type="term" value="C:membrane"/>
    <property type="evidence" value="ECO:0007669"/>
    <property type="project" value="UniProtKB-SubCell"/>
</dbReference>
<proteinExistence type="inferred from homology"/>
<evidence type="ECO:0000256" key="5">
    <source>
        <dbReference type="ARBA" id="ARBA00022989"/>
    </source>
</evidence>
<dbReference type="InterPro" id="IPR022764">
    <property type="entry name" value="Peptidase_S54_rhomboid_dom"/>
</dbReference>
<comment type="similarity">
    <text evidence="2">Belongs to the peptidase S54 family.</text>
</comment>
<protein>
    <submittedName>
        <fullName evidence="9">Membrane associated serine protease, rhomboid family</fullName>
    </submittedName>
</protein>